<dbReference type="EMBL" id="JBAMIC010000002">
    <property type="protein sequence ID" value="KAK7113039.1"/>
    <property type="molecule type" value="Genomic_DNA"/>
</dbReference>
<dbReference type="Gene3D" id="2.10.80.10">
    <property type="entry name" value="Lipase, subunit A"/>
    <property type="match status" value="1"/>
</dbReference>
<evidence type="ECO:0000256" key="1">
    <source>
        <dbReference type="SAM" id="SignalP"/>
    </source>
</evidence>
<evidence type="ECO:0000313" key="3">
    <source>
        <dbReference type="Proteomes" id="UP001374579"/>
    </source>
</evidence>
<protein>
    <submittedName>
        <fullName evidence="2">Uncharacterized protein</fullName>
    </submittedName>
</protein>
<feature type="chain" id="PRO_5042832319" evidence="1">
    <location>
        <begin position="19"/>
        <end position="107"/>
    </location>
</feature>
<gene>
    <name evidence="2" type="ORF">V1264_012400</name>
</gene>
<organism evidence="2 3">
    <name type="scientific">Littorina saxatilis</name>
    <dbReference type="NCBI Taxonomy" id="31220"/>
    <lineage>
        <taxon>Eukaryota</taxon>
        <taxon>Metazoa</taxon>
        <taxon>Spiralia</taxon>
        <taxon>Lophotrochozoa</taxon>
        <taxon>Mollusca</taxon>
        <taxon>Gastropoda</taxon>
        <taxon>Caenogastropoda</taxon>
        <taxon>Littorinimorpha</taxon>
        <taxon>Littorinoidea</taxon>
        <taxon>Littorinidae</taxon>
        <taxon>Littorina</taxon>
    </lineage>
</organism>
<sequence length="107" mass="11844">MKTSMILITLALVGYAWCCLTDTDCPNTHCCLRQDIMIASKRQLVLPFNHHGGKCTLRQGLGKTCSSFTACGCKVGLKCQYLDHPLSVQTKRSVYFRPGTCQADLDI</sequence>
<accession>A0AAN9BX04</accession>
<dbReference type="AlphaFoldDB" id="A0AAN9BX04"/>
<feature type="signal peptide" evidence="1">
    <location>
        <begin position="1"/>
        <end position="18"/>
    </location>
</feature>
<comment type="caution">
    <text evidence="2">The sequence shown here is derived from an EMBL/GenBank/DDBJ whole genome shotgun (WGS) entry which is preliminary data.</text>
</comment>
<keyword evidence="3" id="KW-1185">Reference proteome</keyword>
<evidence type="ECO:0000313" key="2">
    <source>
        <dbReference type="EMBL" id="KAK7113039.1"/>
    </source>
</evidence>
<proteinExistence type="predicted"/>
<keyword evidence="1" id="KW-0732">Signal</keyword>
<name>A0AAN9BX04_9CAEN</name>
<dbReference type="Proteomes" id="UP001374579">
    <property type="component" value="Unassembled WGS sequence"/>
</dbReference>
<reference evidence="2 3" key="1">
    <citation type="submission" date="2024-02" db="EMBL/GenBank/DDBJ databases">
        <title>Chromosome-scale genome assembly of the rough periwinkle Littorina saxatilis.</title>
        <authorList>
            <person name="De Jode A."/>
            <person name="Faria R."/>
            <person name="Formenti G."/>
            <person name="Sims Y."/>
            <person name="Smith T.P."/>
            <person name="Tracey A."/>
            <person name="Wood J.M.D."/>
            <person name="Zagrodzka Z.B."/>
            <person name="Johannesson K."/>
            <person name="Butlin R.K."/>
            <person name="Leder E.H."/>
        </authorList>
    </citation>
    <scope>NUCLEOTIDE SEQUENCE [LARGE SCALE GENOMIC DNA]</scope>
    <source>
        <strain evidence="2">Snail1</strain>
        <tissue evidence="2">Muscle</tissue>
    </source>
</reference>